<dbReference type="EMBL" id="LBMM01002441">
    <property type="protein sequence ID" value="KMQ94826.1"/>
    <property type="molecule type" value="Genomic_DNA"/>
</dbReference>
<name>A0A0J7KWY7_LASNI</name>
<proteinExistence type="predicted"/>
<protein>
    <submittedName>
        <fullName evidence="2">Uncharacterized protein</fullName>
    </submittedName>
</protein>
<feature type="compositionally biased region" description="Basic and acidic residues" evidence="1">
    <location>
        <begin position="43"/>
        <end position="67"/>
    </location>
</feature>
<dbReference type="PaxDb" id="67767-A0A0J7KWY7"/>
<gene>
    <name evidence="2" type="ORF">RF55_4996</name>
</gene>
<dbReference type="AlphaFoldDB" id="A0A0J7KWY7"/>
<evidence type="ECO:0000313" key="3">
    <source>
        <dbReference type="Proteomes" id="UP000036403"/>
    </source>
</evidence>
<feature type="region of interest" description="Disordered" evidence="1">
    <location>
        <begin position="43"/>
        <end position="86"/>
    </location>
</feature>
<dbReference type="Proteomes" id="UP000036403">
    <property type="component" value="Unassembled WGS sequence"/>
</dbReference>
<organism evidence="2 3">
    <name type="scientific">Lasius niger</name>
    <name type="common">Black garden ant</name>
    <dbReference type="NCBI Taxonomy" id="67767"/>
    <lineage>
        <taxon>Eukaryota</taxon>
        <taxon>Metazoa</taxon>
        <taxon>Ecdysozoa</taxon>
        <taxon>Arthropoda</taxon>
        <taxon>Hexapoda</taxon>
        <taxon>Insecta</taxon>
        <taxon>Pterygota</taxon>
        <taxon>Neoptera</taxon>
        <taxon>Endopterygota</taxon>
        <taxon>Hymenoptera</taxon>
        <taxon>Apocrita</taxon>
        <taxon>Aculeata</taxon>
        <taxon>Formicoidea</taxon>
        <taxon>Formicidae</taxon>
        <taxon>Formicinae</taxon>
        <taxon>Lasius</taxon>
        <taxon>Lasius</taxon>
    </lineage>
</organism>
<evidence type="ECO:0000256" key="1">
    <source>
        <dbReference type="SAM" id="MobiDB-lite"/>
    </source>
</evidence>
<reference evidence="2 3" key="1">
    <citation type="submission" date="2015-04" db="EMBL/GenBank/DDBJ databases">
        <title>Lasius niger genome sequencing.</title>
        <authorList>
            <person name="Konorov E.A."/>
            <person name="Nikitin M.A."/>
            <person name="Kirill M.V."/>
            <person name="Chang P."/>
        </authorList>
    </citation>
    <scope>NUCLEOTIDE SEQUENCE [LARGE SCALE GENOMIC DNA]</scope>
    <source>
        <tissue evidence="2">Whole</tissue>
    </source>
</reference>
<accession>A0A0J7KWY7</accession>
<sequence>MCPTAIRQPHAVVLDEETDTDRSKEEVVVFDEERECVEEIANHRLQQTERDLQETQRHEAKQEHAGPNDDPQTGEERLSCVRFSSG</sequence>
<comment type="caution">
    <text evidence="2">The sequence shown here is derived from an EMBL/GenBank/DDBJ whole genome shotgun (WGS) entry which is preliminary data.</text>
</comment>
<keyword evidence="3" id="KW-1185">Reference proteome</keyword>
<feature type="region of interest" description="Disordered" evidence="1">
    <location>
        <begin position="1"/>
        <end position="25"/>
    </location>
</feature>
<evidence type="ECO:0000313" key="2">
    <source>
        <dbReference type="EMBL" id="KMQ94826.1"/>
    </source>
</evidence>